<dbReference type="Gene3D" id="3.40.50.720">
    <property type="entry name" value="NAD(P)-binding Rossmann-like Domain"/>
    <property type="match status" value="1"/>
</dbReference>
<dbReference type="PANTHER" id="PTHR14097:SF9">
    <property type="entry name" value="EPIMERASE, PUTATIVE (AFU_ORTHOLOGUE AFUA_8G07320)-RELATED"/>
    <property type="match status" value="1"/>
</dbReference>
<organism evidence="1 2">
    <name type="scientific">Fusarium zealandicum</name>
    <dbReference type="NCBI Taxonomy" id="1053134"/>
    <lineage>
        <taxon>Eukaryota</taxon>
        <taxon>Fungi</taxon>
        <taxon>Dikarya</taxon>
        <taxon>Ascomycota</taxon>
        <taxon>Pezizomycotina</taxon>
        <taxon>Sordariomycetes</taxon>
        <taxon>Hypocreomycetidae</taxon>
        <taxon>Hypocreales</taxon>
        <taxon>Nectriaceae</taxon>
        <taxon>Fusarium</taxon>
        <taxon>Fusarium staphyleae species complex</taxon>
    </lineage>
</organism>
<gene>
    <name evidence="1" type="ORF">FZEAL_5726</name>
</gene>
<dbReference type="OrthoDB" id="3535423at2759"/>
<dbReference type="InterPro" id="IPR036291">
    <property type="entry name" value="NAD(P)-bd_dom_sf"/>
</dbReference>
<accession>A0A8H4XKB2</accession>
<reference evidence="1" key="2">
    <citation type="submission" date="2020-05" db="EMBL/GenBank/DDBJ databases">
        <authorList>
            <person name="Kim H.-S."/>
            <person name="Proctor R.H."/>
            <person name="Brown D.W."/>
        </authorList>
    </citation>
    <scope>NUCLEOTIDE SEQUENCE</scope>
    <source>
        <strain evidence="1">NRRL 22465</strain>
    </source>
</reference>
<dbReference type="Proteomes" id="UP000635477">
    <property type="component" value="Unassembled WGS sequence"/>
</dbReference>
<evidence type="ECO:0000313" key="2">
    <source>
        <dbReference type="Proteomes" id="UP000635477"/>
    </source>
</evidence>
<comment type="caution">
    <text evidence="1">The sequence shown here is derived from an EMBL/GenBank/DDBJ whole genome shotgun (WGS) entry which is preliminary data.</text>
</comment>
<dbReference type="AlphaFoldDB" id="A0A8H4XKB2"/>
<dbReference type="PANTHER" id="PTHR14097">
    <property type="entry name" value="OXIDOREDUCTASE HTATIP2"/>
    <property type="match status" value="1"/>
</dbReference>
<evidence type="ECO:0008006" key="3">
    <source>
        <dbReference type="Google" id="ProtNLM"/>
    </source>
</evidence>
<reference evidence="1" key="1">
    <citation type="journal article" date="2020" name="BMC Genomics">
        <title>Correction to: Identification and distribution of gene clusters required for synthesis of sphingolipid metabolism inhibitors in diverse species of the filamentous fungus Fusarium.</title>
        <authorList>
            <person name="Kim H.S."/>
            <person name="Lohmar J.M."/>
            <person name="Busman M."/>
            <person name="Brown D.W."/>
            <person name="Naumann T.A."/>
            <person name="Divon H.H."/>
            <person name="Lysoe E."/>
            <person name="Uhlig S."/>
            <person name="Proctor R.H."/>
        </authorList>
    </citation>
    <scope>NUCLEOTIDE SEQUENCE</scope>
    <source>
        <strain evidence="1">NRRL 22465</strain>
    </source>
</reference>
<dbReference type="EMBL" id="JABEYC010000417">
    <property type="protein sequence ID" value="KAF4977819.1"/>
    <property type="molecule type" value="Genomic_DNA"/>
</dbReference>
<keyword evidence="2" id="KW-1185">Reference proteome</keyword>
<sequence length="252" mass="27106">MKLIVTGATGFVAREVIRQALNNPKITSIVALARRETKIPDDAGPDAKTEKFRSVICDDFSNYPDSVKTELAGAHSCIWLLAITPTKANSMPAEQVRKVCLDYAMTGLDTIAKLPRDGVSQPLRFLYISGSSAERDPAKKPWILGNYSLMRGEVESQVLEYANKSNGAVEACVAKPGLIHAPGTSALAKAAKALVGSVISLPFVQVEEIAATLLNQATEGFEKETFLNEDLIRIGRKVLETQEGSTSANQAS</sequence>
<dbReference type="SUPFAM" id="SSF51735">
    <property type="entry name" value="NAD(P)-binding Rossmann-fold domains"/>
    <property type="match status" value="1"/>
</dbReference>
<proteinExistence type="predicted"/>
<name>A0A8H4XKB2_9HYPO</name>
<evidence type="ECO:0000313" key="1">
    <source>
        <dbReference type="EMBL" id="KAF4977819.1"/>
    </source>
</evidence>
<protein>
    <recommendedName>
        <fullName evidence="3">NAD(P)-binding domain-containing protein</fullName>
    </recommendedName>
</protein>